<dbReference type="InterPro" id="IPR016047">
    <property type="entry name" value="M23ase_b-sheet_dom"/>
</dbReference>
<keyword evidence="3" id="KW-0378">Hydrolase</keyword>
<dbReference type="SUPFAM" id="SSF51261">
    <property type="entry name" value="Duplicated hybrid motif"/>
    <property type="match status" value="1"/>
</dbReference>
<dbReference type="GO" id="GO:0004222">
    <property type="term" value="F:metalloendopeptidase activity"/>
    <property type="evidence" value="ECO:0007669"/>
    <property type="project" value="TreeGrafter"/>
</dbReference>
<dbReference type="Gene3D" id="2.70.70.10">
    <property type="entry name" value="Glucose Permease (Domain IIA)"/>
    <property type="match status" value="1"/>
</dbReference>
<keyword evidence="1" id="KW-0732">Signal</keyword>
<dbReference type="Proteomes" id="UP000247755">
    <property type="component" value="Unassembled WGS sequence"/>
</dbReference>
<accession>A0A318HSR1</accession>
<evidence type="ECO:0000256" key="1">
    <source>
        <dbReference type="ARBA" id="ARBA00022729"/>
    </source>
</evidence>
<dbReference type="CDD" id="cd12797">
    <property type="entry name" value="M23_peptidase"/>
    <property type="match status" value="1"/>
</dbReference>
<feature type="domain" description="M23ase beta-sheet core" evidence="2">
    <location>
        <begin position="313"/>
        <end position="409"/>
    </location>
</feature>
<dbReference type="Pfam" id="PF01551">
    <property type="entry name" value="Peptidase_M23"/>
    <property type="match status" value="1"/>
</dbReference>
<dbReference type="InterPro" id="IPR011055">
    <property type="entry name" value="Dup_hybrid_motif"/>
</dbReference>
<dbReference type="InterPro" id="IPR050570">
    <property type="entry name" value="Cell_wall_metabolism_enzyme"/>
</dbReference>
<dbReference type="Gene3D" id="3.10.450.350">
    <property type="match status" value="1"/>
</dbReference>
<dbReference type="EMBL" id="QJJY01000051">
    <property type="protein sequence ID" value="PXX21399.1"/>
    <property type="molecule type" value="Genomic_DNA"/>
</dbReference>
<comment type="caution">
    <text evidence="3">The sequence shown here is derived from an EMBL/GenBank/DDBJ whole genome shotgun (WGS) entry which is preliminary data.</text>
</comment>
<dbReference type="AlphaFoldDB" id="A0A318HSR1"/>
<name>A0A318HSR1_BURPY</name>
<proteinExistence type="predicted"/>
<protein>
    <submittedName>
        <fullName evidence="3">Murein DD-endopeptidase MepM/ murein hydrolase activator NlpD</fullName>
    </submittedName>
</protein>
<reference evidence="3 4" key="1">
    <citation type="submission" date="2018-05" db="EMBL/GenBank/DDBJ databases">
        <title>Comparative genomics of bacterial root endophytes of switchgrass collected from native prairies over two seasons.</title>
        <authorList>
            <person name="Tang Y."/>
        </authorList>
    </citation>
    <scope>NUCLEOTIDE SEQUENCE [LARGE SCALE GENOMIC DNA]</scope>
    <source>
        <strain evidence="3 4">NFIX32</strain>
    </source>
</reference>
<organism evidence="3 4">
    <name type="scientific">Burkholderia pyrrocinia</name>
    <name type="common">Pseudomonas pyrrocinia</name>
    <dbReference type="NCBI Taxonomy" id="60550"/>
    <lineage>
        <taxon>Bacteria</taxon>
        <taxon>Pseudomonadati</taxon>
        <taxon>Pseudomonadota</taxon>
        <taxon>Betaproteobacteria</taxon>
        <taxon>Burkholderiales</taxon>
        <taxon>Burkholderiaceae</taxon>
        <taxon>Burkholderia</taxon>
        <taxon>Burkholderia cepacia complex</taxon>
    </lineage>
</organism>
<dbReference type="PANTHER" id="PTHR21666:SF289">
    <property type="entry name" value="L-ALA--D-GLU ENDOPEPTIDASE"/>
    <property type="match status" value="1"/>
</dbReference>
<dbReference type="PANTHER" id="PTHR21666">
    <property type="entry name" value="PEPTIDASE-RELATED"/>
    <property type="match status" value="1"/>
</dbReference>
<sequence length="457" mass="47899">MKPFLRRLLIRGPGACAEARQPGRADRKVGPRMVAGLALLGGAAGALWICDASSTVMQRAMVLASTGTNEGGANTLTFAAQTAESRARGWAVLRQDDAGAFMSQLPMRDALHEPPPVRLSLDAPVLVSMCRQDATCVLDEARGPARPLSGAAPAAAVEVAQQPNGASLAGASAFVLPPEDSGVRAGVIERSLRDALKRADLPADAAAQVTRIFGARVAVDAKPRAGDYFQVIYERTGADAARSRPVRVSAVELRLGGTTHRAVWFEPARGKGAYYAFDGKPLAAAPFAMPVARARISSPFGTRVHPISGVHHGHTGVDLAAPTGTPVHASAAGTLQFVGWEPGYGNYVVVRHADGHTSWYGHLSAFAKGLRKGMPIAQGQLLGAVGSTGTATGPHLHFEVRMKNQPVDPIRLTTAPASPPLTGERRVAFERTIRGVKQQFAALEPVRTASASASVVR</sequence>
<evidence type="ECO:0000313" key="3">
    <source>
        <dbReference type="EMBL" id="PXX21399.1"/>
    </source>
</evidence>
<evidence type="ECO:0000259" key="2">
    <source>
        <dbReference type="Pfam" id="PF01551"/>
    </source>
</evidence>
<evidence type="ECO:0000313" key="4">
    <source>
        <dbReference type="Proteomes" id="UP000247755"/>
    </source>
</evidence>
<gene>
    <name evidence="3" type="ORF">NA66_10516</name>
</gene>